<evidence type="ECO:0000256" key="3">
    <source>
        <dbReference type="ARBA" id="ARBA00022795"/>
    </source>
</evidence>
<protein>
    <recommendedName>
        <fullName evidence="2 5">Basal-body rod modification protein FlgD</fullName>
    </recommendedName>
</protein>
<evidence type="ECO:0000259" key="7">
    <source>
        <dbReference type="Pfam" id="PF13861"/>
    </source>
</evidence>
<accession>A0A3B0M0K7</accession>
<reference evidence="8" key="1">
    <citation type="submission" date="2018-04" db="EMBL/GenBank/DDBJ databases">
        <authorList>
            <person name="Go L.Y."/>
            <person name="Mitchell J.A."/>
        </authorList>
    </citation>
    <scope>NUCLEOTIDE SEQUENCE</scope>
    <source>
        <strain evidence="8">ARTV</strain>
    </source>
</reference>
<organism evidence="8">
    <name type="scientific">Arsenophonus endosymbiont of Trialeurodes vaporariorum</name>
    <dbReference type="NCBI Taxonomy" id="235567"/>
    <lineage>
        <taxon>Bacteria</taxon>
        <taxon>Pseudomonadati</taxon>
        <taxon>Pseudomonadota</taxon>
        <taxon>Gammaproteobacteria</taxon>
        <taxon>Enterobacterales</taxon>
        <taxon>Morganellaceae</taxon>
        <taxon>Arsenophonus</taxon>
    </lineage>
</organism>
<dbReference type="InterPro" id="IPR025963">
    <property type="entry name" value="FLgD_Tudor"/>
</dbReference>
<proteinExistence type="inferred from homology"/>
<comment type="similarity">
    <text evidence="1 5">Belongs to the FlgD family.</text>
</comment>
<dbReference type="InterPro" id="IPR025965">
    <property type="entry name" value="FlgD/Vpr_Ig-like"/>
</dbReference>
<evidence type="ECO:0000256" key="1">
    <source>
        <dbReference type="ARBA" id="ARBA00010577"/>
    </source>
</evidence>
<feature type="domain" description="FlgD Tudor-like" evidence="7">
    <location>
        <begin position="92"/>
        <end position="235"/>
    </location>
</feature>
<feature type="domain" description="FlgD/Vpr Ig-like" evidence="6">
    <location>
        <begin position="128"/>
        <end position="195"/>
    </location>
</feature>
<dbReference type="Gene3D" id="2.60.40.4070">
    <property type="match status" value="1"/>
</dbReference>
<dbReference type="GO" id="GO:0044781">
    <property type="term" value="P:bacterial-type flagellum organization"/>
    <property type="evidence" value="ECO:0007669"/>
    <property type="project" value="UniProtKB-UniRule"/>
</dbReference>
<sequence>MGVVSSINESLDNIRVGSAASPQNIKKKGSDDIQNNVLTLLLTQMKNQDPTNPMQNNELTTQLAQISTVQGVEKLNDTVGNLTGQLNENHKLTAAKLVGQGVMIEGNKISLFEKQNAQATASNEVIATPFGFELIGAADKVVLEIKDKAGNVLKTVEMAQGLKPDVYLYKWDGSDTAGNKQPAGSYRFSVSAYSQQGKVPVKPLNDALVNGVSNGPQGILFDVGLDNSISLKEIRQVL</sequence>
<dbReference type="Gene3D" id="2.30.30.910">
    <property type="match status" value="1"/>
</dbReference>
<name>A0A3B0M0K7_9GAMM</name>
<gene>
    <name evidence="8" type="primary">flgD</name>
    <name evidence="8" type="ORF">ARTV_1454</name>
</gene>
<evidence type="ECO:0000256" key="5">
    <source>
        <dbReference type="RuleBase" id="RU362076"/>
    </source>
</evidence>
<evidence type="ECO:0000259" key="6">
    <source>
        <dbReference type="Pfam" id="PF13860"/>
    </source>
</evidence>
<evidence type="ECO:0000313" key="8">
    <source>
        <dbReference type="EMBL" id="SSW95510.1"/>
    </source>
</evidence>
<dbReference type="Pfam" id="PF03963">
    <property type="entry name" value="FlgD"/>
    <property type="match status" value="1"/>
</dbReference>
<evidence type="ECO:0000256" key="2">
    <source>
        <dbReference type="ARBA" id="ARBA00016013"/>
    </source>
</evidence>
<dbReference type="AlphaFoldDB" id="A0A3B0M0K7"/>
<keyword evidence="3 5" id="KW-1005">Bacterial flagellum biogenesis</keyword>
<evidence type="ECO:0000256" key="4">
    <source>
        <dbReference type="ARBA" id="ARBA00024746"/>
    </source>
</evidence>
<comment type="function">
    <text evidence="4 5">Required for flagellar hook formation. May act as a scaffolding protein.</text>
</comment>
<dbReference type="EMBL" id="UFQR01000005">
    <property type="protein sequence ID" value="SSW95510.1"/>
    <property type="molecule type" value="Genomic_DNA"/>
</dbReference>
<dbReference type="InterPro" id="IPR005648">
    <property type="entry name" value="FlgD"/>
</dbReference>
<dbReference type="Pfam" id="PF13861">
    <property type="entry name" value="FLgD_tudor"/>
    <property type="match status" value="1"/>
</dbReference>
<dbReference type="Pfam" id="PF13860">
    <property type="entry name" value="FlgD_ig"/>
    <property type="match status" value="1"/>
</dbReference>